<keyword evidence="1" id="KW-0472">Membrane</keyword>
<dbReference type="Proteomes" id="UP000224386">
    <property type="component" value="Unassembled WGS sequence"/>
</dbReference>
<keyword evidence="1" id="KW-1133">Transmembrane helix</keyword>
<gene>
    <name evidence="2" type="ORF">COK05_27590</name>
</gene>
<dbReference type="AlphaFoldDB" id="A0A2B2LDV3"/>
<feature type="transmembrane region" description="Helical" evidence="1">
    <location>
        <begin position="6"/>
        <end position="29"/>
    </location>
</feature>
<protein>
    <recommendedName>
        <fullName evidence="4">DedA family protein</fullName>
    </recommendedName>
</protein>
<evidence type="ECO:0000313" key="3">
    <source>
        <dbReference type="Proteomes" id="UP000224386"/>
    </source>
</evidence>
<evidence type="ECO:0008006" key="4">
    <source>
        <dbReference type="Google" id="ProtNLM"/>
    </source>
</evidence>
<sequence>MVGDLIHWILVFLEGLGYWGVMLGIIIGIIPIEILLAYAGYLVSSGIISFLSAIVFGTIGGVITQLY</sequence>
<name>A0A2B2LDV3_BACCE</name>
<evidence type="ECO:0000313" key="2">
    <source>
        <dbReference type="EMBL" id="PFQ40462.1"/>
    </source>
</evidence>
<accession>A0A2B2LDV3</accession>
<organism evidence="2 3">
    <name type="scientific">Bacillus cereus</name>
    <dbReference type="NCBI Taxonomy" id="1396"/>
    <lineage>
        <taxon>Bacteria</taxon>
        <taxon>Bacillati</taxon>
        <taxon>Bacillota</taxon>
        <taxon>Bacilli</taxon>
        <taxon>Bacillales</taxon>
        <taxon>Bacillaceae</taxon>
        <taxon>Bacillus</taxon>
        <taxon>Bacillus cereus group</taxon>
    </lineage>
</organism>
<evidence type="ECO:0000256" key="1">
    <source>
        <dbReference type="SAM" id="Phobius"/>
    </source>
</evidence>
<reference evidence="2 3" key="1">
    <citation type="submission" date="2017-09" db="EMBL/GenBank/DDBJ databases">
        <title>Large-scale bioinformatics analysis of Bacillus genomes uncovers conserved roles of natural products in bacterial physiology.</title>
        <authorList>
            <consortium name="Agbiome Team Llc"/>
            <person name="Bleich R.M."/>
            <person name="Grubbs K.J."/>
            <person name="Santa Maria K.C."/>
            <person name="Allen S.E."/>
            <person name="Farag S."/>
            <person name="Shank E.A."/>
            <person name="Bowers A."/>
        </authorList>
    </citation>
    <scope>NUCLEOTIDE SEQUENCE [LARGE SCALE GENOMIC DNA]</scope>
    <source>
        <strain evidence="2 3">AFS070861</strain>
    </source>
</reference>
<dbReference type="EMBL" id="NVAP01000065">
    <property type="protein sequence ID" value="PFQ40462.1"/>
    <property type="molecule type" value="Genomic_DNA"/>
</dbReference>
<comment type="caution">
    <text evidence="2">The sequence shown here is derived from an EMBL/GenBank/DDBJ whole genome shotgun (WGS) entry which is preliminary data.</text>
</comment>
<feature type="transmembrane region" description="Helical" evidence="1">
    <location>
        <begin position="41"/>
        <end position="63"/>
    </location>
</feature>
<proteinExistence type="predicted"/>
<keyword evidence="1" id="KW-0812">Transmembrane</keyword>